<accession>A0AA39JMX6</accession>
<dbReference type="AlphaFoldDB" id="A0AA39JMX6"/>
<dbReference type="RefSeq" id="XP_060325211.1">
    <property type="nucleotide sequence ID" value="XM_060474406.1"/>
</dbReference>
<proteinExistence type="predicted"/>
<organism evidence="1 2">
    <name type="scientific">Armillaria tabescens</name>
    <name type="common">Ringless honey mushroom</name>
    <name type="synonym">Agaricus tabescens</name>
    <dbReference type="NCBI Taxonomy" id="1929756"/>
    <lineage>
        <taxon>Eukaryota</taxon>
        <taxon>Fungi</taxon>
        <taxon>Dikarya</taxon>
        <taxon>Basidiomycota</taxon>
        <taxon>Agaricomycotina</taxon>
        <taxon>Agaricomycetes</taxon>
        <taxon>Agaricomycetidae</taxon>
        <taxon>Agaricales</taxon>
        <taxon>Marasmiineae</taxon>
        <taxon>Physalacriaceae</taxon>
        <taxon>Desarmillaria</taxon>
    </lineage>
</organism>
<gene>
    <name evidence="1" type="ORF">EV420DRAFT_1574105</name>
</gene>
<sequence>MVHSVLSGPYDFCIQVRGVAKKKLLRKLKARPDWGLTEAVANHKPAMRVITQEIGSRFIHHRNVTKEEIGRSFGTFDKTLQAFTGESVGIAELCERIITAVGGKSCDTVVSIPLMARVAFLRNSFALRAGCSTDGKASAGWWDEVDADLKELREKKDNNQMRITVVLRKMLDDDRANYGNTASVGDLSSYPAEAQVVADD</sequence>
<reference evidence="1" key="1">
    <citation type="submission" date="2023-06" db="EMBL/GenBank/DDBJ databases">
        <authorList>
            <consortium name="Lawrence Berkeley National Laboratory"/>
            <person name="Ahrendt S."/>
            <person name="Sahu N."/>
            <person name="Indic B."/>
            <person name="Wong-Bajracharya J."/>
            <person name="Merenyi Z."/>
            <person name="Ke H.-M."/>
            <person name="Monk M."/>
            <person name="Kocsube S."/>
            <person name="Drula E."/>
            <person name="Lipzen A."/>
            <person name="Balint B."/>
            <person name="Henrissat B."/>
            <person name="Andreopoulos B."/>
            <person name="Martin F.M."/>
            <person name="Harder C.B."/>
            <person name="Rigling D."/>
            <person name="Ford K.L."/>
            <person name="Foster G.D."/>
            <person name="Pangilinan J."/>
            <person name="Papanicolaou A."/>
            <person name="Barry K."/>
            <person name="LaButti K."/>
            <person name="Viragh M."/>
            <person name="Koriabine M."/>
            <person name="Yan M."/>
            <person name="Riley R."/>
            <person name="Champramary S."/>
            <person name="Plett K.L."/>
            <person name="Tsai I.J."/>
            <person name="Slot J."/>
            <person name="Sipos G."/>
            <person name="Plett J."/>
            <person name="Nagy L.G."/>
            <person name="Grigoriev I.V."/>
        </authorList>
    </citation>
    <scope>NUCLEOTIDE SEQUENCE</scope>
    <source>
        <strain evidence="1">CCBAS 213</strain>
    </source>
</reference>
<comment type="caution">
    <text evidence="1">The sequence shown here is derived from an EMBL/GenBank/DDBJ whole genome shotgun (WGS) entry which is preliminary data.</text>
</comment>
<evidence type="ECO:0000313" key="1">
    <source>
        <dbReference type="EMBL" id="KAK0444641.1"/>
    </source>
</evidence>
<dbReference type="EMBL" id="JAUEPS010000053">
    <property type="protein sequence ID" value="KAK0444641.1"/>
    <property type="molecule type" value="Genomic_DNA"/>
</dbReference>
<name>A0AA39JMX6_ARMTA</name>
<dbReference type="GeneID" id="85357954"/>
<evidence type="ECO:0000313" key="2">
    <source>
        <dbReference type="Proteomes" id="UP001175211"/>
    </source>
</evidence>
<dbReference type="Proteomes" id="UP001175211">
    <property type="component" value="Unassembled WGS sequence"/>
</dbReference>
<protein>
    <submittedName>
        <fullName evidence="1">Uncharacterized protein</fullName>
    </submittedName>
</protein>
<keyword evidence="2" id="KW-1185">Reference proteome</keyword>